<proteinExistence type="predicted"/>
<organism evidence="1 2">
    <name type="scientific">Avena sativa</name>
    <name type="common">Oat</name>
    <dbReference type="NCBI Taxonomy" id="4498"/>
    <lineage>
        <taxon>Eukaryota</taxon>
        <taxon>Viridiplantae</taxon>
        <taxon>Streptophyta</taxon>
        <taxon>Embryophyta</taxon>
        <taxon>Tracheophyta</taxon>
        <taxon>Spermatophyta</taxon>
        <taxon>Magnoliopsida</taxon>
        <taxon>Liliopsida</taxon>
        <taxon>Poales</taxon>
        <taxon>Poaceae</taxon>
        <taxon>BOP clade</taxon>
        <taxon>Pooideae</taxon>
        <taxon>Poodae</taxon>
        <taxon>Poeae</taxon>
        <taxon>Poeae Chloroplast Group 1 (Aveneae type)</taxon>
        <taxon>Aveninae</taxon>
        <taxon>Avena</taxon>
    </lineage>
</organism>
<reference evidence="1" key="1">
    <citation type="submission" date="2021-05" db="EMBL/GenBank/DDBJ databases">
        <authorList>
            <person name="Scholz U."/>
            <person name="Mascher M."/>
            <person name="Fiebig A."/>
        </authorList>
    </citation>
    <scope>NUCLEOTIDE SEQUENCE [LARGE SCALE GENOMIC DNA]</scope>
</reference>
<keyword evidence="2" id="KW-1185">Reference proteome</keyword>
<dbReference type="EnsemblPlants" id="AVESA.00010b.r2.5DG0993430.1">
    <property type="protein sequence ID" value="AVESA.00010b.r2.5DG0993430.1.CDS"/>
    <property type="gene ID" value="AVESA.00010b.r2.5DG0993430"/>
</dbReference>
<accession>A0ACD5YE98</accession>
<evidence type="ECO:0000313" key="2">
    <source>
        <dbReference type="Proteomes" id="UP001732700"/>
    </source>
</evidence>
<reference evidence="1" key="2">
    <citation type="submission" date="2025-09" db="UniProtKB">
        <authorList>
            <consortium name="EnsemblPlants"/>
        </authorList>
    </citation>
    <scope>IDENTIFICATION</scope>
</reference>
<sequence>MDEEDQAARLPDDVLAAVLGRVPPRSLAASRCVCRAWRDAVDVRRLLRADLLPLALAGLFVHFDEHKYPEFLARPSSSASGARAVSGDLSFLPSASPNCGYLWEEGCVDWRNYNIVDHCNGLLLLRSNCVVNPATRWWHSLPTCPAKEAAGNVMYRRHLVFDPMVSPYYEVFKIPILDDYNTTDEVDPLMEESEWPPSLYKMYVFSSKSGCWEERGFSREGDAAGTVSEMRAGYGRFSAAYFRGAIYVHCRPNFLLRISLSDNTYSVIKPPMDLINVEGYLKINVVRSKKGVYIVAFDTFWPTDKCCLRVWILNESCGKMEWVLKHDKDLKHMLPCQWFRRRVKWILEDINYNLFRASTSPEVNTKETTEEKFEWNSDEDVEEEDMVGHAGYLQDKKSAVEKKLEWYSNNDNALNHGGMVEDNYWDEDHYDYFHNVDIKILGFHPYKEIVFLSASEQTCLAYHLNGSKIEELGNIYPKEYIYFKQLSNELERITSFPYTPCWMEEFPGNN</sequence>
<protein>
    <submittedName>
        <fullName evidence="1">Uncharacterized protein</fullName>
    </submittedName>
</protein>
<name>A0ACD5YE98_AVESA</name>
<evidence type="ECO:0000313" key="1">
    <source>
        <dbReference type="EnsemblPlants" id="AVESA.00010b.r2.5DG0993430.1.CDS"/>
    </source>
</evidence>
<dbReference type="Proteomes" id="UP001732700">
    <property type="component" value="Chromosome 5D"/>
</dbReference>